<feature type="compositionally biased region" description="Basic and acidic residues" evidence="1">
    <location>
        <begin position="41"/>
        <end position="51"/>
    </location>
</feature>
<dbReference type="OMA" id="ISWRQQS"/>
<feature type="compositionally biased region" description="Basic and acidic residues" evidence="1">
    <location>
        <begin position="1"/>
        <end position="12"/>
    </location>
</feature>
<evidence type="ECO:0000256" key="1">
    <source>
        <dbReference type="SAM" id="MobiDB-lite"/>
    </source>
</evidence>
<proteinExistence type="predicted"/>
<evidence type="ECO:0000313" key="2">
    <source>
        <dbReference type="EMBL" id="EFO14562.2"/>
    </source>
</evidence>
<dbReference type="KEGG" id="loa:LOAG_13956"/>
<dbReference type="GeneID" id="9951430"/>
<dbReference type="RefSeq" id="XP_003149507.2">
    <property type="nucleotide sequence ID" value="XM_003149459.1"/>
</dbReference>
<dbReference type="AlphaFoldDB" id="A0A1S0TIE2"/>
<accession>A0A1S0TIE2</accession>
<dbReference type="EMBL" id="JH712936">
    <property type="protein sequence ID" value="EFO14562.2"/>
    <property type="molecule type" value="Genomic_DNA"/>
</dbReference>
<dbReference type="CTD" id="9951430"/>
<feature type="non-terminal residue" evidence="2">
    <location>
        <position position="59"/>
    </location>
</feature>
<feature type="compositionally biased region" description="Polar residues" evidence="1">
    <location>
        <begin position="28"/>
        <end position="40"/>
    </location>
</feature>
<reference evidence="2" key="1">
    <citation type="submission" date="2012-04" db="EMBL/GenBank/DDBJ databases">
        <title>The Genome Sequence of Loa loa.</title>
        <authorList>
            <consortium name="The Broad Institute Genome Sequencing Platform"/>
            <consortium name="Broad Institute Genome Sequencing Center for Infectious Disease"/>
            <person name="Nutman T.B."/>
            <person name="Fink D.L."/>
            <person name="Russ C."/>
            <person name="Young S."/>
            <person name="Zeng Q."/>
            <person name="Gargeya S."/>
            <person name="Alvarado L."/>
            <person name="Berlin A."/>
            <person name="Chapman S.B."/>
            <person name="Chen Z."/>
            <person name="Freedman E."/>
            <person name="Gellesch M."/>
            <person name="Goldberg J."/>
            <person name="Griggs A."/>
            <person name="Gujja S."/>
            <person name="Heilman E.R."/>
            <person name="Heiman D."/>
            <person name="Howarth C."/>
            <person name="Mehta T."/>
            <person name="Neiman D."/>
            <person name="Pearson M."/>
            <person name="Roberts A."/>
            <person name="Saif S."/>
            <person name="Shea T."/>
            <person name="Shenoy N."/>
            <person name="Sisk P."/>
            <person name="Stolte C."/>
            <person name="Sykes S."/>
            <person name="White J."/>
            <person name="Yandava C."/>
            <person name="Haas B."/>
            <person name="Henn M.R."/>
            <person name="Nusbaum C."/>
            <person name="Birren B."/>
        </authorList>
    </citation>
    <scope>NUCLEOTIDE SEQUENCE [LARGE SCALE GENOMIC DNA]</scope>
</reference>
<dbReference type="InParanoid" id="A0A1S0TIE2"/>
<dbReference type="OrthoDB" id="5837092at2759"/>
<sequence>MDSFMKSRDHYFKTSSVKNPGLRRMSWRQHSQPQMGSNISDDLREMLDRKRSLPRPPIT</sequence>
<feature type="region of interest" description="Disordered" evidence="1">
    <location>
        <begin position="1"/>
        <end position="59"/>
    </location>
</feature>
<protein>
    <submittedName>
        <fullName evidence="2">Uncharacterized protein</fullName>
    </submittedName>
</protein>
<name>A0A1S0TIE2_LOALO</name>
<organism evidence="2">
    <name type="scientific">Loa loa</name>
    <name type="common">Eye worm</name>
    <name type="synonym">Filaria loa</name>
    <dbReference type="NCBI Taxonomy" id="7209"/>
    <lineage>
        <taxon>Eukaryota</taxon>
        <taxon>Metazoa</taxon>
        <taxon>Ecdysozoa</taxon>
        <taxon>Nematoda</taxon>
        <taxon>Chromadorea</taxon>
        <taxon>Rhabditida</taxon>
        <taxon>Spirurina</taxon>
        <taxon>Spiruromorpha</taxon>
        <taxon>Filarioidea</taxon>
        <taxon>Onchocercidae</taxon>
        <taxon>Loa</taxon>
    </lineage>
</organism>
<gene>
    <name evidence="2" type="ORF">LOAG_13956</name>
</gene>